<gene>
    <name evidence="1" type="ORF">DSCW_21450</name>
</gene>
<reference evidence="1 2" key="1">
    <citation type="submission" date="2019-11" db="EMBL/GenBank/DDBJ databases">
        <title>Comparative genomics of hydrocarbon-degrading Desulfosarcina strains.</title>
        <authorList>
            <person name="Watanabe M."/>
            <person name="Kojima H."/>
            <person name="Fukui M."/>
        </authorList>
    </citation>
    <scope>NUCLEOTIDE SEQUENCE [LARGE SCALE GENOMIC DNA]</scope>
    <source>
        <strain evidence="1 2">PP31</strain>
    </source>
</reference>
<dbReference type="Proteomes" id="UP000427769">
    <property type="component" value="Chromosome"/>
</dbReference>
<evidence type="ECO:0000313" key="2">
    <source>
        <dbReference type="Proteomes" id="UP000427769"/>
    </source>
</evidence>
<name>A0A5K7Z1E1_9BACT</name>
<dbReference type="KEGG" id="dwd:DSCW_21450"/>
<organism evidence="1 2">
    <name type="scientific">Desulfosarcina widdelii</name>
    <dbReference type="NCBI Taxonomy" id="947919"/>
    <lineage>
        <taxon>Bacteria</taxon>
        <taxon>Pseudomonadati</taxon>
        <taxon>Thermodesulfobacteriota</taxon>
        <taxon>Desulfobacteria</taxon>
        <taxon>Desulfobacterales</taxon>
        <taxon>Desulfosarcinaceae</taxon>
        <taxon>Desulfosarcina</taxon>
    </lineage>
</organism>
<sequence length="90" mass="9791">MYLCSGNTPTPKSKLYLGEAKSLTPENSGKFVYGVSIGGTRYAQDAPYPLGDSPPLGGYFIYGKQALHPIKDVGCFSFYNNTLDICRIIC</sequence>
<accession>A0A5K7Z1E1</accession>
<proteinExistence type="predicted"/>
<keyword evidence="2" id="KW-1185">Reference proteome</keyword>
<evidence type="ECO:0000313" key="1">
    <source>
        <dbReference type="EMBL" id="BBO74728.1"/>
    </source>
</evidence>
<dbReference type="EMBL" id="AP021875">
    <property type="protein sequence ID" value="BBO74728.1"/>
    <property type="molecule type" value="Genomic_DNA"/>
</dbReference>
<protein>
    <submittedName>
        <fullName evidence="1">Uncharacterized protein</fullName>
    </submittedName>
</protein>
<dbReference type="AlphaFoldDB" id="A0A5K7Z1E1"/>